<dbReference type="GO" id="GO:0006508">
    <property type="term" value="P:proteolysis"/>
    <property type="evidence" value="ECO:0007669"/>
    <property type="project" value="InterPro"/>
</dbReference>
<dbReference type="SUPFAM" id="SSF52129">
    <property type="entry name" value="Caspase-like"/>
    <property type="match status" value="1"/>
</dbReference>
<evidence type="ECO:0000256" key="1">
    <source>
        <dbReference type="SAM" id="MobiDB-lite"/>
    </source>
</evidence>
<evidence type="ECO:0000313" key="3">
    <source>
        <dbReference type="Proteomes" id="UP000541636"/>
    </source>
</evidence>
<protein>
    <submittedName>
        <fullName evidence="2">Peptidase C13</fullName>
    </submittedName>
</protein>
<feature type="region of interest" description="Disordered" evidence="1">
    <location>
        <begin position="32"/>
        <end position="57"/>
    </location>
</feature>
<dbReference type="Pfam" id="PF01650">
    <property type="entry name" value="Peptidase_C13"/>
    <property type="match status" value="1"/>
</dbReference>
<dbReference type="InterPro" id="IPR029030">
    <property type="entry name" value="Caspase-like_dom_sf"/>
</dbReference>
<keyword evidence="3" id="KW-1185">Reference proteome</keyword>
<proteinExistence type="predicted"/>
<accession>A0A846ZJG2</accession>
<gene>
    <name evidence="2" type="ORF">HF690_02035</name>
</gene>
<dbReference type="Gene3D" id="3.40.50.1460">
    <property type="match status" value="1"/>
</dbReference>
<sequence>MRMRLRGLLIGAVGALLAVGASHLITRALAQTPAPPKPAQTAPASAPDPWAHWPENGPTPEQVMYAQPRLMRQAIARLKPQDPHKIDLYLIAFAGDGSENVFRNEAEYAARLFAQRFDADGHTLVLENNPATLQRAPLATWSNLEQALAAVHRVMDPKQDILVLYLTSHGSADHYLLVDMDPMPLDQIGTKDLAGILAEHPFRWKVVVVNACYSGGFVPPLKGPGTLVMTAARKDRSSFGCGSESDITYFGDAFLAHALNRTDNLIAAFGMARKRIAGWEKRDGLTPSAPQIEADAGIRARLAAWRSQIRVGKPLAFAPAGSARATCDHHDACRTAEPGLR</sequence>
<dbReference type="AlphaFoldDB" id="A0A846ZJG2"/>
<comment type="caution">
    <text evidence="2">The sequence shown here is derived from an EMBL/GenBank/DDBJ whole genome shotgun (WGS) entry which is preliminary data.</text>
</comment>
<dbReference type="EMBL" id="JAAZQD010000001">
    <property type="protein sequence ID" value="NKZ37733.1"/>
    <property type="molecule type" value="Genomic_DNA"/>
</dbReference>
<dbReference type="InterPro" id="IPR001096">
    <property type="entry name" value="Peptidase_C13"/>
</dbReference>
<dbReference type="RefSeq" id="WP_168608272.1">
    <property type="nucleotide sequence ID" value="NZ_JAAZQD010000001.1"/>
</dbReference>
<dbReference type="GO" id="GO:0008233">
    <property type="term" value="F:peptidase activity"/>
    <property type="evidence" value="ECO:0007669"/>
    <property type="project" value="InterPro"/>
</dbReference>
<name>A0A846ZJG2_9GAMM</name>
<reference evidence="2 3" key="1">
    <citation type="journal article" date="2017" name="Int. J. Syst. Evol. Microbiol.">
        <title>Oleiagrimonas citrea sp. nov., a marine bacterium isolated from tidal flat sediment and emended description of the genus Oleiagrimonas Fang et al. 2015 and Oleiagrimonas soli.</title>
        <authorList>
            <person name="Yang S.H."/>
            <person name="Seo H.S."/>
            <person name="Seong C.N."/>
            <person name="Kwon K.K."/>
        </authorList>
    </citation>
    <scope>NUCLEOTIDE SEQUENCE [LARGE SCALE GENOMIC DNA]</scope>
    <source>
        <strain evidence="2 3">MEBiC09124</strain>
    </source>
</reference>
<organism evidence="2 3">
    <name type="scientific">Oleiagrimonas citrea</name>
    <dbReference type="NCBI Taxonomy" id="1665687"/>
    <lineage>
        <taxon>Bacteria</taxon>
        <taxon>Pseudomonadati</taxon>
        <taxon>Pseudomonadota</taxon>
        <taxon>Gammaproteobacteria</taxon>
        <taxon>Lysobacterales</taxon>
        <taxon>Rhodanobacteraceae</taxon>
        <taxon>Oleiagrimonas</taxon>
    </lineage>
</organism>
<dbReference type="Proteomes" id="UP000541636">
    <property type="component" value="Unassembled WGS sequence"/>
</dbReference>
<evidence type="ECO:0000313" key="2">
    <source>
        <dbReference type="EMBL" id="NKZ37733.1"/>
    </source>
</evidence>